<dbReference type="RefSeq" id="XP_068367858.1">
    <property type="nucleotide sequence ID" value="XM_068491020.1"/>
</dbReference>
<keyword evidence="7" id="KW-1185">Reference proteome</keyword>
<dbReference type="EMBL" id="MLAK01000325">
    <property type="protein sequence ID" value="OHT14722.1"/>
    <property type="molecule type" value="Genomic_DNA"/>
</dbReference>
<dbReference type="Pfam" id="PF04641">
    <property type="entry name" value="Rtf2"/>
    <property type="match status" value="1"/>
</dbReference>
<evidence type="ECO:0000313" key="7">
    <source>
        <dbReference type="Proteomes" id="UP000179807"/>
    </source>
</evidence>
<reference evidence="6" key="1">
    <citation type="submission" date="2016-10" db="EMBL/GenBank/DDBJ databases">
        <authorList>
            <person name="Benchimol M."/>
            <person name="Almeida L.G."/>
            <person name="Vasconcelos A.T."/>
            <person name="Perreira-Neves A."/>
            <person name="Rosa I.A."/>
            <person name="Tasca T."/>
            <person name="Bogo M.R."/>
            <person name="de Souza W."/>
        </authorList>
    </citation>
    <scope>NUCLEOTIDE SEQUENCE [LARGE SCALE GENOMIC DNA]</scope>
    <source>
        <strain evidence="6">K</strain>
    </source>
</reference>
<dbReference type="InterPro" id="IPR017907">
    <property type="entry name" value="Znf_RING_CS"/>
</dbReference>
<evidence type="ECO:0000256" key="1">
    <source>
        <dbReference type="ARBA" id="ARBA00022723"/>
    </source>
</evidence>
<dbReference type="AlphaFoldDB" id="A0A1J4KUA6"/>
<dbReference type="PROSITE" id="PS50089">
    <property type="entry name" value="ZF_RING_2"/>
    <property type="match status" value="1"/>
</dbReference>
<protein>
    <recommendedName>
        <fullName evidence="5">RING-type domain-containing protein</fullName>
    </recommendedName>
</protein>
<feature type="domain" description="RING-type" evidence="5">
    <location>
        <begin position="151"/>
        <end position="191"/>
    </location>
</feature>
<dbReference type="PANTHER" id="PTHR13063:SF10">
    <property type="entry name" value="NITRIC OXIDE SYNTHASE-INTERACTING PROTEIN"/>
    <property type="match status" value="1"/>
</dbReference>
<accession>A0A1J4KUA6</accession>
<gene>
    <name evidence="6" type="ORF">TRFO_02975</name>
</gene>
<keyword evidence="1" id="KW-0479">Metal-binding</keyword>
<dbReference type="OrthoDB" id="116827at2759"/>
<dbReference type="GO" id="GO:0005634">
    <property type="term" value="C:nucleus"/>
    <property type="evidence" value="ECO:0007669"/>
    <property type="project" value="TreeGrafter"/>
</dbReference>
<dbReference type="Gene3D" id="3.30.40.10">
    <property type="entry name" value="Zinc/RING finger domain, C3HC4 (zinc finger)"/>
    <property type="match status" value="2"/>
</dbReference>
<dbReference type="InterPro" id="IPR001841">
    <property type="entry name" value="Znf_RING"/>
</dbReference>
<comment type="caution">
    <text evidence="6">The sequence shown here is derived from an EMBL/GenBank/DDBJ whole genome shotgun (WGS) entry which is preliminary data.</text>
</comment>
<keyword evidence="2 4" id="KW-0863">Zinc-finger</keyword>
<proteinExistence type="predicted"/>
<evidence type="ECO:0000256" key="3">
    <source>
        <dbReference type="ARBA" id="ARBA00022833"/>
    </source>
</evidence>
<dbReference type="PANTHER" id="PTHR13063">
    <property type="entry name" value="ENOS INTERACTING PROTEIN"/>
    <property type="match status" value="1"/>
</dbReference>
<dbReference type="GO" id="GO:0008270">
    <property type="term" value="F:zinc ion binding"/>
    <property type="evidence" value="ECO:0007669"/>
    <property type="project" value="UniProtKB-KW"/>
</dbReference>
<sequence length="229" mass="25372">MASSTATYSITNRTRTLWRGSTKKVTVDVHAMNSWNSCGICNHPAQHPVCCPSGDVFCKECMIEFLLEHTKSAKTTQHSTKDEKKTNDINLFMRTQRIAPKVDSQPENSRNIIVTEKRKKVRPKCPICSKKIGMKNLLNLEYKSDSSGPLCCGCENPMIGIVKAYRVPCGHALCESCVNRIAKIDMQCPKCAAKLDKKEIMLLNKSVIDQVGVGGRIVLKAPGLIMPFG</sequence>
<dbReference type="VEuPathDB" id="TrichDB:TRFO_02975"/>
<keyword evidence="3" id="KW-0862">Zinc</keyword>
<dbReference type="SMART" id="SM00184">
    <property type="entry name" value="RING"/>
    <property type="match status" value="2"/>
</dbReference>
<dbReference type="SUPFAM" id="SSF57850">
    <property type="entry name" value="RING/U-box"/>
    <property type="match status" value="2"/>
</dbReference>
<evidence type="ECO:0000256" key="4">
    <source>
        <dbReference type="PROSITE-ProRule" id="PRU00175"/>
    </source>
</evidence>
<name>A0A1J4KUA6_9EUKA</name>
<organism evidence="6 7">
    <name type="scientific">Tritrichomonas foetus</name>
    <dbReference type="NCBI Taxonomy" id="1144522"/>
    <lineage>
        <taxon>Eukaryota</taxon>
        <taxon>Metamonada</taxon>
        <taxon>Parabasalia</taxon>
        <taxon>Tritrichomonadida</taxon>
        <taxon>Tritrichomonadidae</taxon>
        <taxon>Tritrichomonas</taxon>
    </lineage>
</organism>
<evidence type="ECO:0000256" key="2">
    <source>
        <dbReference type="ARBA" id="ARBA00022771"/>
    </source>
</evidence>
<dbReference type="GeneID" id="94825724"/>
<evidence type="ECO:0000259" key="5">
    <source>
        <dbReference type="PROSITE" id="PS50089"/>
    </source>
</evidence>
<dbReference type="InterPro" id="IPR016818">
    <property type="entry name" value="NOSIP"/>
</dbReference>
<dbReference type="InterPro" id="IPR013083">
    <property type="entry name" value="Znf_RING/FYVE/PHD"/>
</dbReference>
<dbReference type="Proteomes" id="UP000179807">
    <property type="component" value="Unassembled WGS sequence"/>
</dbReference>
<dbReference type="GO" id="GO:0061630">
    <property type="term" value="F:ubiquitin protein ligase activity"/>
    <property type="evidence" value="ECO:0007669"/>
    <property type="project" value="InterPro"/>
</dbReference>
<evidence type="ECO:0000313" key="6">
    <source>
        <dbReference type="EMBL" id="OHT14722.1"/>
    </source>
</evidence>
<dbReference type="PROSITE" id="PS00518">
    <property type="entry name" value="ZF_RING_1"/>
    <property type="match status" value="1"/>
</dbReference>